<dbReference type="PROSITE" id="PS50977">
    <property type="entry name" value="HTH_TETR_2"/>
    <property type="match status" value="1"/>
</dbReference>
<feature type="DNA-binding region" description="H-T-H motif" evidence="4">
    <location>
        <begin position="30"/>
        <end position="49"/>
    </location>
</feature>
<dbReference type="SUPFAM" id="SSF46689">
    <property type="entry name" value="Homeodomain-like"/>
    <property type="match status" value="1"/>
</dbReference>
<protein>
    <submittedName>
        <fullName evidence="6">TetR/AcrR family transcriptional regulator</fullName>
    </submittedName>
</protein>
<dbReference type="KEGG" id="roy:G3A56_14165"/>
<dbReference type="PRINTS" id="PR00455">
    <property type="entry name" value="HTHTETR"/>
</dbReference>
<dbReference type="Proteomes" id="UP000464865">
    <property type="component" value="Chromosome M15-11"/>
</dbReference>
<dbReference type="AlphaFoldDB" id="A0A7L5BJJ6"/>
<evidence type="ECO:0000256" key="1">
    <source>
        <dbReference type="ARBA" id="ARBA00023015"/>
    </source>
</evidence>
<dbReference type="InterPro" id="IPR009057">
    <property type="entry name" value="Homeodomain-like_sf"/>
</dbReference>
<keyword evidence="7" id="KW-1185">Reference proteome</keyword>
<evidence type="ECO:0000313" key="6">
    <source>
        <dbReference type="EMBL" id="QIB39002.1"/>
    </source>
</evidence>
<sequence>MLRPTKSQIEAEIIDCAAGLFAKHGFSHTSVQQIADTVGYSKTGLLHHFPSKQAIYDAVVKALREHVREVRDNVKSLPVGRARDLAVVEEAVDFSFRQPGVSALSNRIALDPNPEDAEMNEIGFMMYEALGIDMGNLDMERLIRVTSAFSGLGVCAGLATRTKLTQEWRGLIVTAAMDALGHSAT</sequence>
<evidence type="ECO:0000256" key="2">
    <source>
        <dbReference type="ARBA" id="ARBA00023125"/>
    </source>
</evidence>
<evidence type="ECO:0000256" key="3">
    <source>
        <dbReference type="ARBA" id="ARBA00023163"/>
    </source>
</evidence>
<dbReference type="Pfam" id="PF00440">
    <property type="entry name" value="TetR_N"/>
    <property type="match status" value="1"/>
</dbReference>
<dbReference type="GO" id="GO:0003700">
    <property type="term" value="F:DNA-binding transcription factor activity"/>
    <property type="evidence" value="ECO:0007669"/>
    <property type="project" value="TreeGrafter"/>
</dbReference>
<dbReference type="Gene3D" id="1.10.357.10">
    <property type="entry name" value="Tetracycline Repressor, domain 2"/>
    <property type="match status" value="1"/>
</dbReference>
<dbReference type="InterPro" id="IPR050109">
    <property type="entry name" value="HTH-type_TetR-like_transc_reg"/>
</dbReference>
<dbReference type="RefSeq" id="WP_082182794.1">
    <property type="nucleotide sequence ID" value="NZ_CP048632.1"/>
</dbReference>
<gene>
    <name evidence="6" type="ORF">G3A56_14165</name>
</gene>
<evidence type="ECO:0000256" key="4">
    <source>
        <dbReference type="PROSITE-ProRule" id="PRU00335"/>
    </source>
</evidence>
<dbReference type="InterPro" id="IPR001647">
    <property type="entry name" value="HTH_TetR"/>
</dbReference>
<accession>A0A7L5BJJ6</accession>
<organism evidence="6 7">
    <name type="scientific">Rhizobium oryzihabitans</name>
    <dbReference type="NCBI Taxonomy" id="2267833"/>
    <lineage>
        <taxon>Bacteria</taxon>
        <taxon>Pseudomonadati</taxon>
        <taxon>Pseudomonadota</taxon>
        <taxon>Alphaproteobacteria</taxon>
        <taxon>Hyphomicrobiales</taxon>
        <taxon>Rhizobiaceae</taxon>
        <taxon>Rhizobium/Agrobacterium group</taxon>
        <taxon>Rhizobium</taxon>
    </lineage>
</organism>
<proteinExistence type="predicted"/>
<name>A0A7L5BJJ6_9HYPH</name>
<dbReference type="GO" id="GO:0000976">
    <property type="term" value="F:transcription cis-regulatory region binding"/>
    <property type="evidence" value="ECO:0007669"/>
    <property type="project" value="TreeGrafter"/>
</dbReference>
<keyword evidence="2 4" id="KW-0238">DNA-binding</keyword>
<feature type="domain" description="HTH tetR-type" evidence="5">
    <location>
        <begin position="7"/>
        <end position="67"/>
    </location>
</feature>
<dbReference type="EMBL" id="CP048632">
    <property type="protein sequence ID" value="QIB39002.1"/>
    <property type="molecule type" value="Genomic_DNA"/>
</dbReference>
<dbReference type="PANTHER" id="PTHR30055:SF234">
    <property type="entry name" value="HTH-TYPE TRANSCRIPTIONAL REGULATOR BETI"/>
    <property type="match status" value="1"/>
</dbReference>
<evidence type="ECO:0000259" key="5">
    <source>
        <dbReference type="PROSITE" id="PS50977"/>
    </source>
</evidence>
<dbReference type="PANTHER" id="PTHR30055">
    <property type="entry name" value="HTH-TYPE TRANSCRIPTIONAL REGULATOR RUTR"/>
    <property type="match status" value="1"/>
</dbReference>
<reference evidence="6 7" key="1">
    <citation type="submission" date="2020-02" db="EMBL/GenBank/DDBJ databases">
        <title>Plant-Promoting Endophytic Bacterium Rhizobium oryzihabitans sp. nov., Isolated from the Root of Rice.</title>
        <authorList>
            <person name="zhao J."/>
            <person name="Zhang G."/>
        </authorList>
    </citation>
    <scope>NUCLEOTIDE SEQUENCE [LARGE SCALE GENOMIC DNA]</scope>
    <source>
        <strain evidence="6 7">M15</strain>
    </source>
</reference>
<keyword evidence="1" id="KW-0805">Transcription regulation</keyword>
<evidence type="ECO:0000313" key="7">
    <source>
        <dbReference type="Proteomes" id="UP000464865"/>
    </source>
</evidence>
<keyword evidence="3" id="KW-0804">Transcription</keyword>